<evidence type="ECO:0000313" key="5">
    <source>
        <dbReference type="Proteomes" id="UP000308528"/>
    </source>
</evidence>
<dbReference type="PROSITE" id="PS50110">
    <property type="entry name" value="RESPONSE_REGULATORY"/>
    <property type="match status" value="1"/>
</dbReference>
<comment type="caution">
    <text evidence="4">The sequence shown here is derived from an EMBL/GenBank/DDBJ whole genome shotgun (WGS) entry which is preliminary data.</text>
</comment>
<feature type="domain" description="Response regulatory" evidence="2">
    <location>
        <begin position="4"/>
        <end position="115"/>
    </location>
</feature>
<dbReference type="SMART" id="SM00448">
    <property type="entry name" value="REC"/>
    <property type="match status" value="1"/>
</dbReference>
<dbReference type="Pfam" id="PF00072">
    <property type="entry name" value="Response_reg"/>
    <property type="match status" value="1"/>
</dbReference>
<feature type="domain" description="HTH LytTR-type" evidence="3">
    <location>
        <begin position="147"/>
        <end position="245"/>
    </location>
</feature>
<name>A0A4V3XLC6_9BACT</name>
<dbReference type="PANTHER" id="PTHR37299">
    <property type="entry name" value="TRANSCRIPTIONAL REGULATOR-RELATED"/>
    <property type="match status" value="1"/>
</dbReference>
<evidence type="ECO:0000313" key="4">
    <source>
        <dbReference type="EMBL" id="THH40323.1"/>
    </source>
</evidence>
<evidence type="ECO:0000256" key="1">
    <source>
        <dbReference type="PROSITE-ProRule" id="PRU00169"/>
    </source>
</evidence>
<dbReference type="OrthoDB" id="9787344at2"/>
<protein>
    <submittedName>
        <fullName evidence="4">Response regulator transcription factor</fullName>
    </submittedName>
</protein>
<accession>A0A4V3XLC6</accession>
<dbReference type="SMART" id="SM00850">
    <property type="entry name" value="LytTR"/>
    <property type="match status" value="1"/>
</dbReference>
<sequence length="249" mass="28137">MKLICLVVDDEPMARRLLEQYIERMPDLSLAASLGNPLQALKQLQESPPDILFLDVQMPELTGISLLKVLKNKPVIVLTTAYSEYALEGYELEVTDYLLKPITFERFVKCVERISHALAQSGSAAQADNGPVNAPAPAGGANGDNYFFVKDGTKSVRINFDDITHIEGLKDYVKIHTLDKRITTLQSLKNLLEVLPTGDFVRVHNSYIIALKWIEEVHRDEVHVHGAVVPVSDTYRRDFRRIIEERQLK</sequence>
<keyword evidence="5" id="KW-1185">Reference proteome</keyword>
<dbReference type="Gene3D" id="3.40.50.2300">
    <property type="match status" value="1"/>
</dbReference>
<dbReference type="InterPro" id="IPR001789">
    <property type="entry name" value="Sig_transdc_resp-reg_receiver"/>
</dbReference>
<dbReference type="Pfam" id="PF04397">
    <property type="entry name" value="LytTR"/>
    <property type="match status" value="1"/>
</dbReference>
<dbReference type="InterPro" id="IPR046947">
    <property type="entry name" value="LytR-like"/>
</dbReference>
<dbReference type="GO" id="GO:0000156">
    <property type="term" value="F:phosphorelay response regulator activity"/>
    <property type="evidence" value="ECO:0007669"/>
    <property type="project" value="InterPro"/>
</dbReference>
<dbReference type="PROSITE" id="PS50930">
    <property type="entry name" value="HTH_LYTTR"/>
    <property type="match status" value="1"/>
</dbReference>
<feature type="modified residue" description="4-aspartylphosphate" evidence="1">
    <location>
        <position position="55"/>
    </location>
</feature>
<keyword evidence="1" id="KW-0597">Phosphoprotein</keyword>
<gene>
    <name evidence="4" type="ORF">E4021_06190</name>
</gene>
<dbReference type="Proteomes" id="UP000308528">
    <property type="component" value="Unassembled WGS sequence"/>
</dbReference>
<dbReference type="RefSeq" id="WP_136457473.1">
    <property type="nucleotide sequence ID" value="NZ_SRSF01000002.1"/>
</dbReference>
<dbReference type="GO" id="GO:0003677">
    <property type="term" value="F:DNA binding"/>
    <property type="evidence" value="ECO:0007669"/>
    <property type="project" value="InterPro"/>
</dbReference>
<dbReference type="SUPFAM" id="SSF52172">
    <property type="entry name" value="CheY-like"/>
    <property type="match status" value="1"/>
</dbReference>
<dbReference type="EMBL" id="SRSF01000002">
    <property type="protein sequence ID" value="THH40323.1"/>
    <property type="molecule type" value="Genomic_DNA"/>
</dbReference>
<dbReference type="InterPro" id="IPR011006">
    <property type="entry name" value="CheY-like_superfamily"/>
</dbReference>
<proteinExistence type="predicted"/>
<evidence type="ECO:0000259" key="3">
    <source>
        <dbReference type="PROSITE" id="PS50930"/>
    </source>
</evidence>
<dbReference type="InterPro" id="IPR007492">
    <property type="entry name" value="LytTR_DNA-bd_dom"/>
</dbReference>
<evidence type="ECO:0000259" key="2">
    <source>
        <dbReference type="PROSITE" id="PS50110"/>
    </source>
</evidence>
<reference evidence="4 5" key="1">
    <citation type="submission" date="2019-04" db="EMBL/GenBank/DDBJ databases">
        <title>Lewinella litorea sp. nov., isolated from a marine sand.</title>
        <authorList>
            <person name="Yoon J.-H."/>
        </authorList>
    </citation>
    <scope>NUCLEOTIDE SEQUENCE [LARGE SCALE GENOMIC DNA]</scope>
    <source>
        <strain evidence="4 5">HSMS-39</strain>
    </source>
</reference>
<organism evidence="4 5">
    <name type="scientific">Neolewinella litorea</name>
    <dbReference type="NCBI Taxonomy" id="2562452"/>
    <lineage>
        <taxon>Bacteria</taxon>
        <taxon>Pseudomonadati</taxon>
        <taxon>Bacteroidota</taxon>
        <taxon>Saprospiria</taxon>
        <taxon>Saprospirales</taxon>
        <taxon>Lewinellaceae</taxon>
        <taxon>Neolewinella</taxon>
    </lineage>
</organism>
<dbReference type="PANTHER" id="PTHR37299:SF1">
    <property type="entry name" value="STAGE 0 SPORULATION PROTEIN A HOMOLOG"/>
    <property type="match status" value="1"/>
</dbReference>
<dbReference type="Gene3D" id="2.40.50.1020">
    <property type="entry name" value="LytTr DNA-binding domain"/>
    <property type="match status" value="1"/>
</dbReference>
<dbReference type="AlphaFoldDB" id="A0A4V3XLC6"/>